<dbReference type="Proteomes" id="UP001177080">
    <property type="component" value="Unassembled WGS sequence"/>
</dbReference>
<reference evidence="1" key="1">
    <citation type="submission" date="2022-04" db="EMBL/GenBank/DDBJ databases">
        <title>Shinella lacus sp. nov., a novel member of the genus Shinella from water.</title>
        <authorList>
            <person name="Deng Y."/>
        </authorList>
    </citation>
    <scope>NUCLEOTIDE SEQUENCE</scope>
    <source>
        <strain evidence="1">JCM 31239</strain>
    </source>
</reference>
<evidence type="ECO:0000313" key="1">
    <source>
        <dbReference type="EMBL" id="MDO6122492.1"/>
    </source>
</evidence>
<gene>
    <name evidence="1" type="ORF">GB928_014965</name>
</gene>
<proteinExistence type="predicted"/>
<accession>A0ABT8XFU5</accession>
<dbReference type="EMBL" id="WHSC02000006">
    <property type="protein sequence ID" value="MDO6122492.1"/>
    <property type="molecule type" value="Genomic_DNA"/>
</dbReference>
<sequence length="77" mass="8647">MFIPIITIFSDVVRLFTFQPPRVEGSIPFRRPCPEAEHDLPPAERPATVLASAAARRPELQHKTAARSQLLPQAERC</sequence>
<organism evidence="1 2">
    <name type="scientific">Shinella curvata</name>
    <dbReference type="NCBI Taxonomy" id="1817964"/>
    <lineage>
        <taxon>Bacteria</taxon>
        <taxon>Pseudomonadati</taxon>
        <taxon>Pseudomonadota</taxon>
        <taxon>Alphaproteobacteria</taxon>
        <taxon>Hyphomicrobiales</taxon>
        <taxon>Rhizobiaceae</taxon>
        <taxon>Shinella</taxon>
    </lineage>
</organism>
<dbReference type="RefSeq" id="WP_244760184.1">
    <property type="nucleotide sequence ID" value="NZ_JALJCJ010000002.1"/>
</dbReference>
<evidence type="ECO:0000313" key="2">
    <source>
        <dbReference type="Proteomes" id="UP001177080"/>
    </source>
</evidence>
<protein>
    <submittedName>
        <fullName evidence="1">Uncharacterized protein</fullName>
    </submittedName>
</protein>
<keyword evidence="2" id="KW-1185">Reference proteome</keyword>
<comment type="caution">
    <text evidence="1">The sequence shown here is derived from an EMBL/GenBank/DDBJ whole genome shotgun (WGS) entry which is preliminary data.</text>
</comment>
<name>A0ABT8XFU5_9HYPH</name>